<dbReference type="AlphaFoldDB" id="A0A8K0SH03"/>
<dbReference type="Proteomes" id="UP000813444">
    <property type="component" value="Unassembled WGS sequence"/>
</dbReference>
<dbReference type="Pfam" id="PF04303">
    <property type="entry name" value="PrpF"/>
    <property type="match status" value="1"/>
</dbReference>
<evidence type="ECO:0000313" key="5">
    <source>
        <dbReference type="Proteomes" id="UP000813444"/>
    </source>
</evidence>
<protein>
    <submittedName>
        <fullName evidence="4">PrpF protein-domain-containing protein</fullName>
    </submittedName>
</protein>
<comment type="similarity">
    <text evidence="1">Belongs to the PrpF family.</text>
</comment>
<keyword evidence="2" id="KW-0413">Isomerase</keyword>
<evidence type="ECO:0000256" key="1">
    <source>
        <dbReference type="ARBA" id="ARBA00007673"/>
    </source>
</evidence>
<evidence type="ECO:0000256" key="3">
    <source>
        <dbReference type="SAM" id="MobiDB-lite"/>
    </source>
</evidence>
<evidence type="ECO:0000313" key="4">
    <source>
        <dbReference type="EMBL" id="KAH7307983.1"/>
    </source>
</evidence>
<name>A0A8K0SH03_9HYPO</name>
<gene>
    <name evidence="4" type="ORF">B0I35DRAFT_361173</name>
</gene>
<dbReference type="Gene3D" id="3.10.310.10">
    <property type="entry name" value="Diaminopimelate Epimerase, Chain A, domain 1"/>
    <property type="match status" value="2"/>
</dbReference>
<dbReference type="SUPFAM" id="SSF54506">
    <property type="entry name" value="Diaminopimelate epimerase-like"/>
    <property type="match status" value="2"/>
</dbReference>
<dbReference type="PANTHER" id="PTHR43709">
    <property type="entry name" value="ACONITATE ISOMERASE-RELATED"/>
    <property type="match status" value="1"/>
</dbReference>
<dbReference type="OrthoDB" id="10267539at2759"/>
<accession>A0A8K0SH03</accession>
<dbReference type="EMBL" id="JAGPNK010000016">
    <property type="protein sequence ID" value="KAH7307983.1"/>
    <property type="molecule type" value="Genomic_DNA"/>
</dbReference>
<dbReference type="GO" id="GO:0016853">
    <property type="term" value="F:isomerase activity"/>
    <property type="evidence" value="ECO:0007669"/>
    <property type="project" value="UniProtKB-KW"/>
</dbReference>
<reference evidence="4" key="1">
    <citation type="journal article" date="2021" name="Nat. Commun.">
        <title>Genetic determinants of endophytism in the Arabidopsis root mycobiome.</title>
        <authorList>
            <person name="Mesny F."/>
            <person name="Miyauchi S."/>
            <person name="Thiergart T."/>
            <person name="Pickel B."/>
            <person name="Atanasova L."/>
            <person name="Karlsson M."/>
            <person name="Huettel B."/>
            <person name="Barry K.W."/>
            <person name="Haridas S."/>
            <person name="Chen C."/>
            <person name="Bauer D."/>
            <person name="Andreopoulos W."/>
            <person name="Pangilinan J."/>
            <person name="LaButti K."/>
            <person name="Riley R."/>
            <person name="Lipzen A."/>
            <person name="Clum A."/>
            <person name="Drula E."/>
            <person name="Henrissat B."/>
            <person name="Kohler A."/>
            <person name="Grigoriev I.V."/>
            <person name="Martin F.M."/>
            <person name="Hacquard S."/>
        </authorList>
    </citation>
    <scope>NUCLEOTIDE SEQUENCE</scope>
    <source>
        <strain evidence="4">MPI-CAGE-CH-0235</strain>
    </source>
</reference>
<sequence>MTAESKIQTQRRVRHALPAVMMRAGTSKGLFFHRSDLPASEKDWAAPLLGAMGSKFNDVRQIDGVGGASSVTSKVAVIAPSAQPGADVDYTFVQVAVGKETIDLSGNCGNMCSGVGPFAIQEGLVVPPPGARTVDVRIYNTNTKRYIVETIALDENGEVLEDGDHFIPGVKAPGSEIKVAFVDPAGSMTGKLFPTGRRLEQIVVDPIDVNLEPFVVDVTLIDAANPFVFVDAQTLPMFARQEDPDSPICVQVAEAIRQRAAVQMGLAPDLETASKTRATPKIAYVSPPEPKAAGKGDVTGVKVLAYSMGKTHPTLPLTGGVCLASATVLEGTVAHRASLGGKPVPESFINTPERTPSPPSEKQVSAASGDVSPEQTVHITHGGGTMEVKVQMAGGEIKQCSISRTARTLFKGSVMYYN</sequence>
<dbReference type="InterPro" id="IPR007400">
    <property type="entry name" value="PrpF-like"/>
</dbReference>
<feature type="compositionally biased region" description="Polar residues" evidence="3">
    <location>
        <begin position="348"/>
        <end position="366"/>
    </location>
</feature>
<comment type="caution">
    <text evidence="4">The sequence shown here is derived from an EMBL/GenBank/DDBJ whole genome shotgun (WGS) entry which is preliminary data.</text>
</comment>
<keyword evidence="5" id="KW-1185">Reference proteome</keyword>
<proteinExistence type="inferred from homology"/>
<feature type="region of interest" description="Disordered" evidence="3">
    <location>
        <begin position="343"/>
        <end position="374"/>
    </location>
</feature>
<evidence type="ECO:0000256" key="2">
    <source>
        <dbReference type="ARBA" id="ARBA00023235"/>
    </source>
</evidence>
<dbReference type="PANTHER" id="PTHR43709:SF2">
    <property type="entry name" value="DUF453 DOMAIN PROTEIN (AFU_ORTHOLOGUE AFUA_6G00360)"/>
    <property type="match status" value="1"/>
</dbReference>
<organism evidence="4 5">
    <name type="scientific">Stachybotrys elegans</name>
    <dbReference type="NCBI Taxonomy" id="80388"/>
    <lineage>
        <taxon>Eukaryota</taxon>
        <taxon>Fungi</taxon>
        <taxon>Dikarya</taxon>
        <taxon>Ascomycota</taxon>
        <taxon>Pezizomycotina</taxon>
        <taxon>Sordariomycetes</taxon>
        <taxon>Hypocreomycetidae</taxon>
        <taxon>Hypocreales</taxon>
        <taxon>Stachybotryaceae</taxon>
        <taxon>Stachybotrys</taxon>
    </lineage>
</organism>